<gene>
    <name evidence="3" type="ORF">TARUN_2064</name>
</gene>
<feature type="domain" description="Heterokaryon incompatibility" evidence="2">
    <location>
        <begin position="348"/>
        <end position="476"/>
    </location>
</feature>
<dbReference type="InterPro" id="IPR010730">
    <property type="entry name" value="HET"/>
</dbReference>
<protein>
    <submittedName>
        <fullName evidence="3">Heterokaryon incompatibility</fullName>
    </submittedName>
</protein>
<feature type="compositionally biased region" description="Low complexity" evidence="1">
    <location>
        <begin position="40"/>
        <end position="61"/>
    </location>
</feature>
<dbReference type="OrthoDB" id="5428863at2759"/>
<feature type="region of interest" description="Disordered" evidence="1">
    <location>
        <begin position="1"/>
        <end position="88"/>
    </location>
</feature>
<name>A0A395NVL4_TRIAR</name>
<keyword evidence="4" id="KW-1185">Reference proteome</keyword>
<sequence>MADYLDPGAASPGAADQPTLGRRRSKNPLRNMIQHLTVESSSGGSDGSGSRRSSLIRRLSGQKSRSPSAHSDAASGSRPNSRPASALGVNRDPALCEACARLAAEIEETLDEVDATFTRPADGGAAGDFETREHFVSRLRYLEENRWAATCPMCKLFWEVHVPSKERGEYNLLALSTRDTSYFIDSAKMHSQDHPAKGRAKGLSPAFFSVISKTKAPGGRDPDVDPEWFRESGMLLRTRPEILVDTTRGRTGAVGKKLAVPDSSASPLPSPTFCLPDDASWSQRGIWGREIGKNADMDIVREWLHFCDHHHQGRCSRRPVRAEMQGFRLIDCAQSPPQVVERSLREDYVALSYVWGDATVDGGWPRVVRDAAAVVTELGFRYLWVDRFCTDDSRPEEKMGHIHRMDEIYEGAAFTIVAAAGDDAMHGLPGVGSTSRPAQPKYKFNTSNVTLVSSLQDPRLLIERSTWYTRGWTYQEGLLARRRLVFTEQQMYWECEGMACPETLDLPLEFYHDAGEKRMCDFVRPGLFNGVSYMDGSWEQWKKLPQKLGEASTLSLFREVDQHIIKYTKRNLSRDADSLDACLGIWRELEGTLGRGKLSNLVGIPIWAPMPSEPTEENNGIPRTRHLFALSTCFWHHKVGTQAQRRSHLPSWSWAGWSGSVELFSSVTIAADPETKTKGRKILNHHYVTATQLTRNEPSSVQWTYSPEMAVLAPDGSVIYDFGGQLSVPASASGPPRFRPGGYALHVKDPLVLDRVKAKTHAEGWQFSGLSVDVRMSRGTGTETACLGGETSIGSIKEYVTRHGKGEQMSVLWFVEEAVVMLLVVERTGRGTWERVGRMRMAFPEDAKDVMRASGRLEGLVGRLPLRRLGENIVIE</sequence>
<dbReference type="AlphaFoldDB" id="A0A395NVL4"/>
<evidence type="ECO:0000313" key="3">
    <source>
        <dbReference type="EMBL" id="RFU80149.1"/>
    </source>
</evidence>
<dbReference type="Pfam" id="PF06985">
    <property type="entry name" value="HET"/>
    <property type="match status" value="1"/>
</dbReference>
<evidence type="ECO:0000259" key="2">
    <source>
        <dbReference type="Pfam" id="PF06985"/>
    </source>
</evidence>
<comment type="caution">
    <text evidence="3">The sequence shown here is derived from an EMBL/GenBank/DDBJ whole genome shotgun (WGS) entry which is preliminary data.</text>
</comment>
<evidence type="ECO:0000256" key="1">
    <source>
        <dbReference type="SAM" id="MobiDB-lite"/>
    </source>
</evidence>
<evidence type="ECO:0000313" key="4">
    <source>
        <dbReference type="Proteomes" id="UP000266272"/>
    </source>
</evidence>
<dbReference type="Proteomes" id="UP000266272">
    <property type="component" value="Unassembled WGS sequence"/>
</dbReference>
<dbReference type="STRING" id="490622.A0A395NVL4"/>
<dbReference type="EMBL" id="PXOA01000123">
    <property type="protein sequence ID" value="RFU80149.1"/>
    <property type="molecule type" value="Genomic_DNA"/>
</dbReference>
<proteinExistence type="predicted"/>
<dbReference type="PANTHER" id="PTHR33112:SF1">
    <property type="entry name" value="HETEROKARYON INCOMPATIBILITY DOMAIN-CONTAINING PROTEIN"/>
    <property type="match status" value="1"/>
</dbReference>
<dbReference type="PANTHER" id="PTHR33112">
    <property type="entry name" value="DOMAIN PROTEIN, PUTATIVE-RELATED"/>
    <property type="match status" value="1"/>
</dbReference>
<reference evidence="3 4" key="1">
    <citation type="journal article" date="2018" name="PLoS Pathog.">
        <title>Evolution of structural diversity of trichothecenes, a family of toxins produced by plant pathogenic and entomopathogenic fungi.</title>
        <authorList>
            <person name="Proctor R.H."/>
            <person name="McCormick S.P."/>
            <person name="Kim H.S."/>
            <person name="Cardoza R.E."/>
            <person name="Stanley A.M."/>
            <person name="Lindo L."/>
            <person name="Kelly A."/>
            <person name="Brown D.W."/>
            <person name="Lee T."/>
            <person name="Vaughan M.M."/>
            <person name="Alexander N.J."/>
            <person name="Busman M."/>
            <person name="Gutierrez S."/>
        </authorList>
    </citation>
    <scope>NUCLEOTIDE SEQUENCE [LARGE SCALE GENOMIC DNA]</scope>
    <source>
        <strain evidence="3 4">IBT 40837</strain>
    </source>
</reference>
<organism evidence="3 4">
    <name type="scientific">Trichoderma arundinaceum</name>
    <dbReference type="NCBI Taxonomy" id="490622"/>
    <lineage>
        <taxon>Eukaryota</taxon>
        <taxon>Fungi</taxon>
        <taxon>Dikarya</taxon>
        <taxon>Ascomycota</taxon>
        <taxon>Pezizomycotina</taxon>
        <taxon>Sordariomycetes</taxon>
        <taxon>Hypocreomycetidae</taxon>
        <taxon>Hypocreales</taxon>
        <taxon>Hypocreaceae</taxon>
        <taxon>Trichoderma</taxon>
    </lineage>
</organism>
<accession>A0A395NVL4</accession>